<evidence type="ECO:0000313" key="2">
    <source>
        <dbReference type="Proteomes" id="UP001160130"/>
    </source>
</evidence>
<gene>
    <name evidence="1" type="ORF">M2272_001430</name>
</gene>
<name>A0ABT6KVQ9_9MYCO</name>
<protein>
    <recommendedName>
        <fullName evidence="3">Transposase</fullName>
    </recommendedName>
</protein>
<dbReference type="Proteomes" id="UP001160130">
    <property type="component" value="Unassembled WGS sequence"/>
</dbReference>
<evidence type="ECO:0000313" key="1">
    <source>
        <dbReference type="EMBL" id="MDH6194801.1"/>
    </source>
</evidence>
<keyword evidence="2" id="KW-1185">Reference proteome</keyword>
<organism evidence="1 2">
    <name type="scientific">Mycolicibacterium frederiksbergense</name>
    <dbReference type="NCBI Taxonomy" id="117567"/>
    <lineage>
        <taxon>Bacteria</taxon>
        <taxon>Bacillati</taxon>
        <taxon>Actinomycetota</taxon>
        <taxon>Actinomycetes</taxon>
        <taxon>Mycobacteriales</taxon>
        <taxon>Mycobacteriaceae</taxon>
        <taxon>Mycolicibacterium</taxon>
    </lineage>
</organism>
<proteinExistence type="predicted"/>
<comment type="caution">
    <text evidence="1">The sequence shown here is derived from an EMBL/GenBank/DDBJ whole genome shotgun (WGS) entry which is preliminary data.</text>
</comment>
<dbReference type="EMBL" id="JARXVE010000002">
    <property type="protein sequence ID" value="MDH6194801.1"/>
    <property type="molecule type" value="Genomic_DNA"/>
</dbReference>
<accession>A0ABT6KVQ9</accession>
<evidence type="ECO:0008006" key="3">
    <source>
        <dbReference type="Google" id="ProtNLM"/>
    </source>
</evidence>
<sequence>MHTKGRLSQDQRRLLLTASANMARLGLVAITMAQCRA</sequence>
<reference evidence="1 2" key="1">
    <citation type="submission" date="2023-04" db="EMBL/GenBank/DDBJ databases">
        <title>Forest soil microbial communities from Buena Vista Peninsula, Colon Province, Panama.</title>
        <authorList>
            <person name="Bouskill N."/>
        </authorList>
    </citation>
    <scope>NUCLEOTIDE SEQUENCE [LARGE SCALE GENOMIC DNA]</scope>
    <source>
        <strain evidence="1 2">AC80</strain>
    </source>
</reference>